<dbReference type="Proteomes" id="UP000325081">
    <property type="component" value="Unassembled WGS sequence"/>
</dbReference>
<dbReference type="FunFam" id="3.30.750.24:FF:000002">
    <property type="entry name" value="Sulfate transporter 31"/>
    <property type="match status" value="1"/>
</dbReference>
<gene>
    <name evidence="7" type="ORF">STAS_12291</name>
</gene>
<evidence type="ECO:0000313" key="8">
    <source>
        <dbReference type="Proteomes" id="UP000325081"/>
    </source>
</evidence>
<evidence type="ECO:0000259" key="6">
    <source>
        <dbReference type="PROSITE" id="PS50801"/>
    </source>
</evidence>
<evidence type="ECO:0000256" key="4">
    <source>
        <dbReference type="ARBA" id="ARBA00022989"/>
    </source>
</evidence>
<dbReference type="PROSITE" id="PS50801">
    <property type="entry name" value="STAS"/>
    <property type="match status" value="1"/>
</dbReference>
<proteinExistence type="predicted"/>
<comment type="subcellular location">
    <subcellularLocation>
        <location evidence="1">Membrane</location>
        <topology evidence="1">Multi-pass membrane protein</topology>
    </subcellularLocation>
</comment>
<evidence type="ECO:0000256" key="3">
    <source>
        <dbReference type="ARBA" id="ARBA00022692"/>
    </source>
</evidence>
<dbReference type="PANTHER" id="PTHR11814">
    <property type="entry name" value="SULFATE TRANSPORTER"/>
    <property type="match status" value="1"/>
</dbReference>
<dbReference type="SUPFAM" id="SSF52091">
    <property type="entry name" value="SpoIIaa-like"/>
    <property type="match status" value="1"/>
</dbReference>
<evidence type="ECO:0000256" key="1">
    <source>
        <dbReference type="ARBA" id="ARBA00004141"/>
    </source>
</evidence>
<name>A0A5A7PTX9_STRAF</name>
<dbReference type="Pfam" id="PF01740">
    <property type="entry name" value="STAS"/>
    <property type="match status" value="1"/>
</dbReference>
<dbReference type="InterPro" id="IPR001902">
    <property type="entry name" value="SLC26A/SulP_fam"/>
</dbReference>
<dbReference type="InterPro" id="IPR029000">
    <property type="entry name" value="Cyclophilin-like_dom_sf"/>
</dbReference>
<dbReference type="Gene3D" id="2.40.100.10">
    <property type="entry name" value="Cyclophilin-like"/>
    <property type="match status" value="1"/>
</dbReference>
<accession>A0A5A7PTX9</accession>
<dbReference type="OrthoDB" id="288203at2759"/>
<evidence type="ECO:0000313" key="7">
    <source>
        <dbReference type="EMBL" id="GER35972.1"/>
    </source>
</evidence>
<feature type="domain" description="STAS" evidence="6">
    <location>
        <begin position="132"/>
        <end position="238"/>
    </location>
</feature>
<keyword evidence="5" id="KW-0472">Membrane</keyword>
<comment type="caution">
    <text evidence="7">The sequence shown here is derived from an EMBL/GenBank/DDBJ whole genome shotgun (WGS) entry which is preliminary data.</text>
</comment>
<dbReference type="AlphaFoldDB" id="A0A5A7PTX9"/>
<keyword evidence="8" id="KW-1185">Reference proteome</keyword>
<dbReference type="EMBL" id="BKCP01005072">
    <property type="protein sequence ID" value="GER35972.1"/>
    <property type="molecule type" value="Genomic_DNA"/>
</dbReference>
<sequence length="249" mass="27471">MGSKVSKDLVLAEKSVINGLIFWLWPVKGLSLLSMANSGQNTNGSQFFKQQPHLHGKYFMLGKANFFAKEYTKLLAHKIGLVAISFAKVIVSSIKPSIEIVGRIPGTDLFCNTLQYPVAIKIPGFLIARINSGTLCFANASFIRERIMRSVKEECNLEEITKGRLYVLVLDMSNVTNIDSSGIHALEELRHNLTAQDIELVVVNPRWQVITKMKAAKLIDKIGGNRIFLSIGDAVDALIDPKINGLDGC</sequence>
<organism evidence="7 8">
    <name type="scientific">Striga asiatica</name>
    <name type="common">Asiatic witchweed</name>
    <name type="synonym">Buchnera asiatica</name>
    <dbReference type="NCBI Taxonomy" id="4170"/>
    <lineage>
        <taxon>Eukaryota</taxon>
        <taxon>Viridiplantae</taxon>
        <taxon>Streptophyta</taxon>
        <taxon>Embryophyta</taxon>
        <taxon>Tracheophyta</taxon>
        <taxon>Spermatophyta</taxon>
        <taxon>Magnoliopsida</taxon>
        <taxon>eudicotyledons</taxon>
        <taxon>Gunneridae</taxon>
        <taxon>Pentapetalae</taxon>
        <taxon>asterids</taxon>
        <taxon>lamiids</taxon>
        <taxon>Lamiales</taxon>
        <taxon>Orobanchaceae</taxon>
        <taxon>Buchnereae</taxon>
        <taxon>Striga</taxon>
    </lineage>
</organism>
<protein>
    <submittedName>
        <fullName evidence="7">Sulfate transporter-like protein</fullName>
    </submittedName>
</protein>
<dbReference type="GO" id="GO:0055085">
    <property type="term" value="P:transmembrane transport"/>
    <property type="evidence" value="ECO:0007669"/>
    <property type="project" value="InterPro"/>
</dbReference>
<evidence type="ECO:0000256" key="5">
    <source>
        <dbReference type="ARBA" id="ARBA00023136"/>
    </source>
</evidence>
<dbReference type="InterPro" id="IPR002645">
    <property type="entry name" value="STAS_dom"/>
</dbReference>
<evidence type="ECO:0000256" key="2">
    <source>
        <dbReference type="ARBA" id="ARBA00022448"/>
    </source>
</evidence>
<reference evidence="8" key="1">
    <citation type="journal article" date="2019" name="Curr. Biol.">
        <title>Genome Sequence of Striga asiatica Provides Insight into the Evolution of Plant Parasitism.</title>
        <authorList>
            <person name="Yoshida S."/>
            <person name="Kim S."/>
            <person name="Wafula E.K."/>
            <person name="Tanskanen J."/>
            <person name="Kim Y.M."/>
            <person name="Honaas L."/>
            <person name="Yang Z."/>
            <person name="Spallek T."/>
            <person name="Conn C.E."/>
            <person name="Ichihashi Y."/>
            <person name="Cheong K."/>
            <person name="Cui S."/>
            <person name="Der J.P."/>
            <person name="Gundlach H."/>
            <person name="Jiao Y."/>
            <person name="Hori C."/>
            <person name="Ishida J.K."/>
            <person name="Kasahara H."/>
            <person name="Kiba T."/>
            <person name="Kim M.S."/>
            <person name="Koo N."/>
            <person name="Laohavisit A."/>
            <person name="Lee Y.H."/>
            <person name="Lumba S."/>
            <person name="McCourt P."/>
            <person name="Mortimer J.C."/>
            <person name="Mutuku J.M."/>
            <person name="Nomura T."/>
            <person name="Sasaki-Sekimoto Y."/>
            <person name="Seto Y."/>
            <person name="Wang Y."/>
            <person name="Wakatake T."/>
            <person name="Sakakibara H."/>
            <person name="Demura T."/>
            <person name="Yamaguchi S."/>
            <person name="Yoneyama K."/>
            <person name="Manabe R.I."/>
            <person name="Nelson D.C."/>
            <person name="Schulman A.H."/>
            <person name="Timko M.P."/>
            <person name="dePamphilis C.W."/>
            <person name="Choi D."/>
            <person name="Shirasu K."/>
        </authorList>
    </citation>
    <scope>NUCLEOTIDE SEQUENCE [LARGE SCALE GENOMIC DNA]</scope>
    <source>
        <strain evidence="8">cv. UVA1</strain>
    </source>
</reference>
<keyword evidence="3" id="KW-0812">Transmembrane</keyword>
<dbReference type="SUPFAM" id="SSF50891">
    <property type="entry name" value="Cyclophilin-like"/>
    <property type="match status" value="1"/>
</dbReference>
<dbReference type="Gene3D" id="3.30.750.24">
    <property type="entry name" value="STAS domain"/>
    <property type="match status" value="1"/>
</dbReference>
<keyword evidence="2" id="KW-0813">Transport</keyword>
<dbReference type="GO" id="GO:0016020">
    <property type="term" value="C:membrane"/>
    <property type="evidence" value="ECO:0007669"/>
    <property type="project" value="UniProtKB-SubCell"/>
</dbReference>
<dbReference type="CDD" id="cd07042">
    <property type="entry name" value="STAS_SulP_like_sulfate_transporter"/>
    <property type="match status" value="1"/>
</dbReference>
<keyword evidence="4" id="KW-1133">Transmembrane helix</keyword>
<dbReference type="InterPro" id="IPR036513">
    <property type="entry name" value="STAS_dom_sf"/>
</dbReference>